<gene>
    <name evidence="1" type="ORF">QVO10_11670</name>
</gene>
<dbReference type="RefSeq" id="WP_301640329.1">
    <property type="nucleotide sequence ID" value="NZ_JAUEII010000026.1"/>
</dbReference>
<dbReference type="EMBL" id="JAUEII010000026">
    <property type="protein sequence ID" value="MDN0050035.1"/>
    <property type="molecule type" value="Genomic_DNA"/>
</dbReference>
<dbReference type="Proteomes" id="UP001167871">
    <property type="component" value="Unassembled WGS sequence"/>
</dbReference>
<evidence type="ECO:0000313" key="1">
    <source>
        <dbReference type="EMBL" id="MDN0050035.1"/>
    </source>
</evidence>
<evidence type="ECO:0008006" key="3">
    <source>
        <dbReference type="Google" id="ProtNLM"/>
    </source>
</evidence>
<name>A0ABT7X7H3_9BACE</name>
<protein>
    <recommendedName>
        <fullName evidence="3">DUF4259 domain-containing protein</fullName>
    </recommendedName>
</protein>
<reference evidence="1" key="1">
    <citation type="submission" date="2023-06" db="EMBL/GenBank/DDBJ databases">
        <authorList>
            <person name="Zeman M."/>
            <person name="Kubasova T."/>
            <person name="Jahodarova E."/>
            <person name="Nykrynova M."/>
            <person name="Rychlik I."/>
        </authorList>
    </citation>
    <scope>NUCLEOTIDE SEQUENCE</scope>
    <source>
        <strain evidence="1">84_SSukc20</strain>
    </source>
</reference>
<comment type="caution">
    <text evidence="1">The sequence shown here is derived from an EMBL/GenBank/DDBJ whole genome shotgun (WGS) entry which is preliminary data.</text>
</comment>
<sequence length="163" mass="18838">MGAWSYKALDSDNGLDVIDFIKEYVSSKYPTLESIDLNLWDLIVAMKEDGLLGKSFEDVDFLFDNSAIALVELYFMFMDHGVIDYESDDDNLNLKKRIKSLIVNSDALEFMFHCLTDIKEGKPDMDGEEREILEIWEDSPEWKEHLNSLIVRLNNEIAKKSNS</sequence>
<keyword evidence="2" id="KW-1185">Reference proteome</keyword>
<proteinExistence type="predicted"/>
<organism evidence="1 2">
    <name type="scientific">Bacteroides gallinaceum</name>
    <dbReference type="NCBI Taxonomy" id="1462571"/>
    <lineage>
        <taxon>Bacteria</taxon>
        <taxon>Pseudomonadati</taxon>
        <taxon>Bacteroidota</taxon>
        <taxon>Bacteroidia</taxon>
        <taxon>Bacteroidales</taxon>
        <taxon>Bacteroidaceae</taxon>
        <taxon>Bacteroides</taxon>
    </lineage>
</organism>
<accession>A0ABT7X7H3</accession>
<reference evidence="1" key="2">
    <citation type="submission" date="2024-05" db="EMBL/GenBank/DDBJ databases">
        <title>Identification and characterization of horizontal gene transfer across gut microbiota members of farm animals based on homology search.</title>
        <authorList>
            <person name="Schwarzerova J."/>
            <person name="Nykrynova M."/>
            <person name="Jureckova K."/>
            <person name="Cejkova D."/>
            <person name="Rychlik I."/>
        </authorList>
    </citation>
    <scope>NUCLEOTIDE SEQUENCE</scope>
    <source>
        <strain evidence="1">84_SSukc20</strain>
    </source>
</reference>
<evidence type="ECO:0000313" key="2">
    <source>
        <dbReference type="Proteomes" id="UP001167871"/>
    </source>
</evidence>